<evidence type="ECO:0000259" key="2">
    <source>
        <dbReference type="Pfam" id="PF00135"/>
    </source>
</evidence>
<dbReference type="EMBL" id="PQXJ01000379">
    <property type="protein sequence ID" value="TGO50792.1"/>
    <property type="molecule type" value="Genomic_DNA"/>
</dbReference>
<keyword evidence="1" id="KW-0732">Signal</keyword>
<feature type="chain" id="PRO_5021219257" description="Carboxylesterase type B domain-containing protein" evidence="1">
    <location>
        <begin position="24"/>
        <end position="223"/>
    </location>
</feature>
<dbReference type="PANTHER" id="PTHR11559">
    <property type="entry name" value="CARBOXYLESTERASE"/>
    <property type="match status" value="1"/>
</dbReference>
<proteinExistence type="predicted"/>
<evidence type="ECO:0000313" key="4">
    <source>
        <dbReference type="Proteomes" id="UP000297452"/>
    </source>
</evidence>
<dbReference type="Pfam" id="PF00135">
    <property type="entry name" value="COesterase"/>
    <property type="match status" value="1"/>
</dbReference>
<feature type="signal peptide" evidence="1">
    <location>
        <begin position="1"/>
        <end position="23"/>
    </location>
</feature>
<dbReference type="InterPro" id="IPR002018">
    <property type="entry name" value="CarbesteraseB"/>
</dbReference>
<dbReference type="PROSITE" id="PS00941">
    <property type="entry name" value="CARBOXYLESTERASE_B_2"/>
    <property type="match status" value="1"/>
</dbReference>
<feature type="domain" description="Carboxylesterase type B" evidence="2">
    <location>
        <begin position="36"/>
        <end position="190"/>
    </location>
</feature>
<dbReference type="InterPro" id="IPR029058">
    <property type="entry name" value="AB_hydrolase_fold"/>
</dbReference>
<evidence type="ECO:0000256" key="1">
    <source>
        <dbReference type="SAM" id="SignalP"/>
    </source>
</evidence>
<keyword evidence="4" id="KW-1185">Reference proteome</keyword>
<dbReference type="STRING" id="278944.A0A4Z1HUK7"/>
<organism evidence="3 4">
    <name type="scientific">Botryotinia narcissicola</name>
    <dbReference type="NCBI Taxonomy" id="278944"/>
    <lineage>
        <taxon>Eukaryota</taxon>
        <taxon>Fungi</taxon>
        <taxon>Dikarya</taxon>
        <taxon>Ascomycota</taxon>
        <taxon>Pezizomycotina</taxon>
        <taxon>Leotiomycetes</taxon>
        <taxon>Helotiales</taxon>
        <taxon>Sclerotiniaceae</taxon>
        <taxon>Botryotinia</taxon>
    </lineage>
</organism>
<name>A0A4Z1HUK7_9HELO</name>
<dbReference type="Proteomes" id="UP000297452">
    <property type="component" value="Unassembled WGS sequence"/>
</dbReference>
<dbReference type="InterPro" id="IPR050309">
    <property type="entry name" value="Type-B_Carboxylest/Lipase"/>
</dbReference>
<dbReference type="SUPFAM" id="SSF53474">
    <property type="entry name" value="alpha/beta-Hydrolases"/>
    <property type="match status" value="1"/>
</dbReference>
<protein>
    <recommendedName>
        <fullName evidence="2">Carboxylesterase type B domain-containing protein</fullName>
    </recommendedName>
</protein>
<comment type="caution">
    <text evidence="3">The sequence shown here is derived from an EMBL/GenBank/DDBJ whole genome shotgun (WGS) entry which is preliminary data.</text>
</comment>
<reference evidence="3 4" key="1">
    <citation type="submission" date="2017-12" db="EMBL/GenBank/DDBJ databases">
        <title>Comparative genomics of Botrytis spp.</title>
        <authorList>
            <person name="Valero-Jimenez C.A."/>
            <person name="Tapia P."/>
            <person name="Veloso J."/>
            <person name="Silva-Moreno E."/>
            <person name="Staats M."/>
            <person name="Valdes J.H."/>
            <person name="Van Kan J.A.L."/>
        </authorList>
    </citation>
    <scope>NUCLEOTIDE SEQUENCE [LARGE SCALE GENOMIC DNA]</scope>
    <source>
        <strain evidence="3 4">MUCL2120</strain>
    </source>
</reference>
<dbReference type="InterPro" id="IPR019819">
    <property type="entry name" value="Carboxylesterase_B_CS"/>
</dbReference>
<accession>A0A4Z1HUK7</accession>
<evidence type="ECO:0000313" key="3">
    <source>
        <dbReference type="EMBL" id="TGO50792.1"/>
    </source>
</evidence>
<sequence length="223" mass="24398">MASINSFSRIVATFVLSIQAVSSRPHWQSKSDLDLSISTTSGRLQGIINGTTPNVRQFLGVPFAQTPTGNLRWMPPNTLPSNQSSAVVDATKFSLNCPQYESAIPTIYSTYVREFFISGPSGEDCLTLSIWAPLHSQPEDKLPVVIYLYGGGLQTGGSSVPYQNPAKWIERTQSQIVVSIQYRLNIFGFPNAPGLEISKSGLSQSASGSGINLREHRCVWWQS</sequence>
<gene>
    <name evidence="3" type="ORF">BOTNAR_0379g00040</name>
</gene>
<dbReference type="Gene3D" id="3.40.50.1820">
    <property type="entry name" value="alpha/beta hydrolase"/>
    <property type="match status" value="1"/>
</dbReference>
<dbReference type="AlphaFoldDB" id="A0A4Z1HUK7"/>
<dbReference type="OrthoDB" id="408631at2759"/>